<dbReference type="OrthoDB" id="5694214at2"/>
<evidence type="ECO:0000256" key="4">
    <source>
        <dbReference type="ARBA" id="ARBA00023136"/>
    </source>
</evidence>
<reference evidence="7 8" key="1">
    <citation type="submission" date="2018-06" db="EMBL/GenBank/DDBJ databases">
        <title>Genomic Encyclopedia of Archaeal and Bacterial Type Strains, Phase II (KMG-II): from individual species to whole genera.</title>
        <authorList>
            <person name="Goeker M."/>
        </authorList>
    </citation>
    <scope>NUCLEOTIDE SEQUENCE [LARGE SCALE GENOMIC DNA]</scope>
    <source>
        <strain evidence="7 8">DSM 29821</strain>
    </source>
</reference>
<evidence type="ECO:0000256" key="1">
    <source>
        <dbReference type="ARBA" id="ARBA00004442"/>
    </source>
</evidence>
<dbReference type="PROSITE" id="PS51257">
    <property type="entry name" value="PROKAR_LIPOPROTEIN"/>
    <property type="match status" value="1"/>
</dbReference>
<dbReference type="Pfam" id="PF07980">
    <property type="entry name" value="SusD_RagB"/>
    <property type="match status" value="1"/>
</dbReference>
<keyword evidence="4" id="KW-0472">Membrane</keyword>
<comment type="similarity">
    <text evidence="2">Belongs to the SusD family.</text>
</comment>
<protein>
    <submittedName>
        <fullName evidence="7">SusD-like starch-binding protein associating with outer membrane</fullName>
    </submittedName>
</protein>
<proteinExistence type="inferred from homology"/>
<evidence type="ECO:0000256" key="5">
    <source>
        <dbReference type="ARBA" id="ARBA00023237"/>
    </source>
</evidence>
<evidence type="ECO:0000313" key="8">
    <source>
        <dbReference type="Proteomes" id="UP000249819"/>
    </source>
</evidence>
<accession>A0A327WBN7</accession>
<gene>
    <name evidence="7" type="ORF">CLV59_101347</name>
</gene>
<dbReference type="Proteomes" id="UP000249819">
    <property type="component" value="Unassembled WGS sequence"/>
</dbReference>
<dbReference type="EMBL" id="QLMA01000001">
    <property type="protein sequence ID" value="RAJ87588.1"/>
    <property type="molecule type" value="Genomic_DNA"/>
</dbReference>
<sequence length="601" mass="68026">MKKITKYIAVGLLIISSSCKKGFLDRYPQDTISPELFFQSETDLSLYINGLLDLPGTWQYLGDQSSDNTATTGSIEIKNMMIGTPTSQTITGGWDWGRLRNINYFLDNYNKAAVTQEVKDHYAGLARYYRAAFYFAKISRFSDVPWYGKTLLPEDPALYKGRDPRALVVDSMMADLSFAASHVREKVPVGTPNIWAVKMLFARIALYEGTYRKYHPELNLQPTAERFLDSALTQTRDIMASAKFAIYTDQGASKSYAALFASQDASKIKEIILANSSDYAKSNGSSNSNINSYVFGDYEQSPSRDLIQTYLMQDGTRFTDIPGYDKFQFTQEFVNRDPRMVQTLAYPGFKRANDTRPYIQRLNKNFTGYHQVKGYFNTTDNVVAGSMFFPVYRYAETLLIYAEALAEKEKLTQSDLDKSINLLRARAGMPPIDMVTSNANIDPVLASQYPDVNSSLKGTILEIRRERRVELALEGYRYDDLMRWHAGKLLQKIPEGMYFPGLGKYDMTGDGIPDIILIDKSQDIPAEGNKEKNSLNITLDYYKAGSFGDDVTVYLKNGAAGGNIVTETNTRNFQEPKFYYRPVPNTQVVLNPNLKQIFGWE</sequence>
<feature type="domain" description="RagB/SusD" evidence="6">
    <location>
        <begin position="270"/>
        <end position="600"/>
    </location>
</feature>
<dbReference type="RefSeq" id="WP_111590269.1">
    <property type="nucleotide sequence ID" value="NZ_QLMA01000001.1"/>
</dbReference>
<comment type="subcellular location">
    <subcellularLocation>
        <location evidence="1">Cell outer membrane</location>
    </subcellularLocation>
</comment>
<keyword evidence="3" id="KW-0732">Signal</keyword>
<evidence type="ECO:0000259" key="6">
    <source>
        <dbReference type="Pfam" id="PF07980"/>
    </source>
</evidence>
<evidence type="ECO:0000256" key="2">
    <source>
        <dbReference type="ARBA" id="ARBA00006275"/>
    </source>
</evidence>
<dbReference type="SUPFAM" id="SSF48452">
    <property type="entry name" value="TPR-like"/>
    <property type="match status" value="1"/>
</dbReference>
<organism evidence="7 8">
    <name type="scientific">Chitinophaga dinghuensis</name>
    <dbReference type="NCBI Taxonomy" id="1539050"/>
    <lineage>
        <taxon>Bacteria</taxon>
        <taxon>Pseudomonadati</taxon>
        <taxon>Bacteroidota</taxon>
        <taxon>Chitinophagia</taxon>
        <taxon>Chitinophagales</taxon>
        <taxon>Chitinophagaceae</taxon>
        <taxon>Chitinophaga</taxon>
    </lineage>
</organism>
<keyword evidence="5" id="KW-0998">Cell outer membrane</keyword>
<dbReference type="InterPro" id="IPR011990">
    <property type="entry name" value="TPR-like_helical_dom_sf"/>
</dbReference>
<evidence type="ECO:0000256" key="3">
    <source>
        <dbReference type="ARBA" id="ARBA00022729"/>
    </source>
</evidence>
<dbReference type="Gene3D" id="1.25.40.390">
    <property type="match status" value="1"/>
</dbReference>
<name>A0A327WBN7_9BACT</name>
<dbReference type="AlphaFoldDB" id="A0A327WBN7"/>
<keyword evidence="8" id="KW-1185">Reference proteome</keyword>
<dbReference type="GO" id="GO:0009279">
    <property type="term" value="C:cell outer membrane"/>
    <property type="evidence" value="ECO:0007669"/>
    <property type="project" value="UniProtKB-SubCell"/>
</dbReference>
<comment type="caution">
    <text evidence="7">The sequence shown here is derived from an EMBL/GenBank/DDBJ whole genome shotgun (WGS) entry which is preliminary data.</text>
</comment>
<dbReference type="InterPro" id="IPR012944">
    <property type="entry name" value="SusD_RagB_dom"/>
</dbReference>
<evidence type="ECO:0000313" key="7">
    <source>
        <dbReference type="EMBL" id="RAJ87588.1"/>
    </source>
</evidence>